<dbReference type="EMBL" id="CM037616">
    <property type="protein sequence ID" value="KAH7991696.1"/>
    <property type="molecule type" value="Genomic_DNA"/>
</dbReference>
<gene>
    <name evidence="1" type="ORF">K3G42_009178</name>
</gene>
<comment type="caution">
    <text evidence="1">The sequence shown here is derived from an EMBL/GenBank/DDBJ whole genome shotgun (WGS) entry which is preliminary data.</text>
</comment>
<accession>A0ACB8EG89</accession>
<evidence type="ECO:0000313" key="2">
    <source>
        <dbReference type="Proteomes" id="UP000827872"/>
    </source>
</evidence>
<sequence>MAGARGGPSQLQGGGAWERALAELLLEFSRAQYRARDGGGGSGGISAGGTGGGGGGGTGSNTKVERIEKCCLELFTKDYCYSLIHNVNGEICSHYPRQIVFLEYESTDQERHTEDVVFCLPSIPVLH</sequence>
<reference evidence="1" key="1">
    <citation type="submission" date="2021-08" db="EMBL/GenBank/DDBJ databases">
        <title>The first chromosome-level gecko genome reveals the dynamic sex chromosomes of Neotropical dwarf geckos (Sphaerodactylidae: Sphaerodactylus).</title>
        <authorList>
            <person name="Pinto B.J."/>
            <person name="Keating S.E."/>
            <person name="Gamble T."/>
        </authorList>
    </citation>
    <scope>NUCLEOTIDE SEQUENCE</scope>
    <source>
        <strain evidence="1">TG3544</strain>
    </source>
</reference>
<dbReference type="Proteomes" id="UP000827872">
    <property type="component" value="Linkage Group LG03"/>
</dbReference>
<proteinExistence type="predicted"/>
<keyword evidence="2" id="KW-1185">Reference proteome</keyword>
<organism evidence="1 2">
    <name type="scientific">Sphaerodactylus townsendi</name>
    <dbReference type="NCBI Taxonomy" id="933632"/>
    <lineage>
        <taxon>Eukaryota</taxon>
        <taxon>Metazoa</taxon>
        <taxon>Chordata</taxon>
        <taxon>Craniata</taxon>
        <taxon>Vertebrata</taxon>
        <taxon>Euteleostomi</taxon>
        <taxon>Lepidosauria</taxon>
        <taxon>Squamata</taxon>
        <taxon>Bifurcata</taxon>
        <taxon>Gekkota</taxon>
        <taxon>Sphaerodactylidae</taxon>
        <taxon>Sphaerodactylus</taxon>
    </lineage>
</organism>
<name>A0ACB8EG89_9SAUR</name>
<protein>
    <submittedName>
        <fullName evidence="1">Uncharacterized protein</fullName>
    </submittedName>
</protein>
<evidence type="ECO:0000313" key="1">
    <source>
        <dbReference type="EMBL" id="KAH7991696.1"/>
    </source>
</evidence>